<evidence type="ECO:0000256" key="1">
    <source>
        <dbReference type="ARBA" id="ARBA00006799"/>
    </source>
</evidence>
<evidence type="ECO:0000313" key="3">
    <source>
        <dbReference type="Proteomes" id="UP001238450"/>
    </source>
</evidence>
<proteinExistence type="inferred from homology"/>
<dbReference type="Pfam" id="PF04860">
    <property type="entry name" value="Phage_portal"/>
    <property type="match status" value="1"/>
</dbReference>
<dbReference type="RefSeq" id="WP_307254206.1">
    <property type="nucleotide sequence ID" value="NZ_JAUSUV010000012.1"/>
</dbReference>
<name>A0AAJ1WTX7_9BACL</name>
<comment type="caution">
    <text evidence="2">The sequence shown here is derived from an EMBL/GenBank/DDBJ whole genome shotgun (WGS) entry which is preliminary data.</text>
</comment>
<evidence type="ECO:0000313" key="2">
    <source>
        <dbReference type="EMBL" id="MDQ0418468.1"/>
    </source>
</evidence>
<dbReference type="AlphaFoldDB" id="A0AAJ1WTX7"/>
<reference evidence="2 3" key="1">
    <citation type="submission" date="2023-07" db="EMBL/GenBank/DDBJ databases">
        <title>Genomic Encyclopedia of Type Strains, Phase IV (KMG-IV): sequencing the most valuable type-strain genomes for metagenomic binning, comparative biology and taxonomic classification.</title>
        <authorList>
            <person name="Goeker M."/>
        </authorList>
    </citation>
    <scope>NUCLEOTIDE SEQUENCE [LARGE SCALE GENOMIC DNA]</scope>
    <source>
        <strain evidence="2 3">DSM 46876</strain>
    </source>
</reference>
<protein>
    <submittedName>
        <fullName evidence="2">PBSX family phage portal protein</fullName>
    </submittedName>
</protein>
<organism evidence="2 3">
    <name type="scientific">Croceifilum oryzae</name>
    <dbReference type="NCBI Taxonomy" id="1553429"/>
    <lineage>
        <taxon>Bacteria</taxon>
        <taxon>Bacillati</taxon>
        <taxon>Bacillota</taxon>
        <taxon>Bacilli</taxon>
        <taxon>Bacillales</taxon>
        <taxon>Thermoactinomycetaceae</taxon>
        <taxon>Croceifilum</taxon>
    </lineage>
</organism>
<gene>
    <name evidence="2" type="ORF">J2Z48_002660</name>
</gene>
<dbReference type="Proteomes" id="UP001238450">
    <property type="component" value="Unassembled WGS sequence"/>
</dbReference>
<dbReference type="EMBL" id="JAUSUV010000012">
    <property type="protein sequence ID" value="MDQ0418468.1"/>
    <property type="molecule type" value="Genomic_DNA"/>
</dbReference>
<dbReference type="PIRSF" id="PIRSF019260">
    <property type="entry name" value="PBSX_XkdE_prd"/>
    <property type="match status" value="1"/>
</dbReference>
<accession>A0AAJ1WTX7</accession>
<dbReference type="InterPro" id="IPR006944">
    <property type="entry name" value="Phage/GTA_portal"/>
</dbReference>
<sequence>MDKSQVKAYVLKDGEVITNDYLQRYSVKSMSKQIPSDVFINEYGERGVVEPLYNVEALAKLMEMNTYHYRAVKVKARDTVGLGWKLKPMEGIENPNESQKESVLPFLNSLHPEKTLGEVLSQWMEDFEATGNGYLELIRDESQQLIGIEHIPSHTMRRHVDDSLFLQIRGTKKRWFKRAGAPWDVHDETGEKFALGGLSYDERATEIIHILNYSPRSDYYGVPDVLPALGAILGDKEREEFNISFFENHAIPAYAVTVSGADLDKDTEDMIKRFFQKDLKENRHATLVLTASGGEEKVEFNFQALAVDVQEASFRLYRKDNRDEVLSSHGVPSYRIGISEDGSLGGSTAEESTEIYKQSIINPRQEMVEARLNKHILNAFGVSDWIFKFNEIDNRDEVRQTEVFSRQFNMGAITPNKVRELIGEVRMDHPLMDSPYINGVPIDQLKSWKPPIHSPDELLKSIKSLHERLLEVVTK</sequence>
<keyword evidence="3" id="KW-1185">Reference proteome</keyword>
<dbReference type="InterPro" id="IPR016753">
    <property type="entry name" value="PBSX_Firmicutes"/>
</dbReference>
<dbReference type="NCBIfam" id="TIGR01540">
    <property type="entry name" value="portal_PBSX"/>
    <property type="match status" value="1"/>
</dbReference>
<dbReference type="InterPro" id="IPR006430">
    <property type="entry name" value="Phage_portal_PBSX"/>
</dbReference>
<comment type="similarity">
    <text evidence="1">Belongs to the phage portal family. PBSX subfamily.</text>
</comment>